<name>A0A382LNZ7_9ZZZZ</name>
<dbReference type="EMBL" id="UINC01087528">
    <property type="protein sequence ID" value="SVC36967.1"/>
    <property type="molecule type" value="Genomic_DNA"/>
</dbReference>
<sequence length="22" mass="2512">MAEFVGQSGEKENLRIYIEAAR</sequence>
<organism evidence="1">
    <name type="scientific">marine metagenome</name>
    <dbReference type="NCBI Taxonomy" id="408172"/>
    <lineage>
        <taxon>unclassified sequences</taxon>
        <taxon>metagenomes</taxon>
        <taxon>ecological metagenomes</taxon>
    </lineage>
</organism>
<gene>
    <name evidence="1" type="ORF">METZ01_LOCUS289821</name>
</gene>
<dbReference type="AlphaFoldDB" id="A0A382LNZ7"/>
<protein>
    <submittedName>
        <fullName evidence="1">Uncharacterized protein</fullName>
    </submittedName>
</protein>
<feature type="non-terminal residue" evidence="1">
    <location>
        <position position="22"/>
    </location>
</feature>
<evidence type="ECO:0000313" key="1">
    <source>
        <dbReference type="EMBL" id="SVC36967.1"/>
    </source>
</evidence>
<proteinExistence type="predicted"/>
<accession>A0A382LNZ7</accession>
<reference evidence="1" key="1">
    <citation type="submission" date="2018-05" db="EMBL/GenBank/DDBJ databases">
        <authorList>
            <person name="Lanie J.A."/>
            <person name="Ng W.-L."/>
            <person name="Kazmierczak K.M."/>
            <person name="Andrzejewski T.M."/>
            <person name="Davidsen T.M."/>
            <person name="Wayne K.J."/>
            <person name="Tettelin H."/>
            <person name="Glass J.I."/>
            <person name="Rusch D."/>
            <person name="Podicherti R."/>
            <person name="Tsui H.-C.T."/>
            <person name="Winkler M.E."/>
        </authorList>
    </citation>
    <scope>NUCLEOTIDE SEQUENCE</scope>
</reference>